<evidence type="ECO:0000313" key="1">
    <source>
        <dbReference type="EMBL" id="KAK2987234.1"/>
    </source>
</evidence>
<dbReference type="Proteomes" id="UP001187471">
    <property type="component" value="Unassembled WGS sequence"/>
</dbReference>
<dbReference type="PANTHER" id="PTHR11439:SF455">
    <property type="entry name" value="RLK (RECEPTOR-LIKE PROTEIN KINASE) 8, PUTATIVE-RELATED"/>
    <property type="match status" value="1"/>
</dbReference>
<dbReference type="AlphaFoldDB" id="A0AA88RKC7"/>
<dbReference type="EMBL" id="JAVXUO010001004">
    <property type="protein sequence ID" value="KAK2987234.1"/>
    <property type="molecule type" value="Genomic_DNA"/>
</dbReference>
<evidence type="ECO:0000313" key="2">
    <source>
        <dbReference type="Proteomes" id="UP001187471"/>
    </source>
</evidence>
<dbReference type="PANTHER" id="PTHR11439">
    <property type="entry name" value="GAG-POL-RELATED RETROTRANSPOSON"/>
    <property type="match status" value="1"/>
</dbReference>
<dbReference type="Pfam" id="PF14223">
    <property type="entry name" value="Retrotran_gag_2"/>
    <property type="match status" value="1"/>
</dbReference>
<reference evidence="1" key="1">
    <citation type="submission" date="2022-12" db="EMBL/GenBank/DDBJ databases">
        <title>Draft genome assemblies for two species of Escallonia (Escalloniales).</title>
        <authorList>
            <person name="Chanderbali A."/>
            <person name="Dervinis C."/>
            <person name="Anghel I."/>
            <person name="Soltis D."/>
            <person name="Soltis P."/>
            <person name="Zapata F."/>
        </authorList>
    </citation>
    <scope>NUCLEOTIDE SEQUENCE</scope>
    <source>
        <strain evidence="1">UCBG92.1500</strain>
        <tissue evidence="1">Leaf</tissue>
    </source>
</reference>
<sequence length="254" mass="28818">MSLFGSWNSSVKPRLCLLGAQRNFREILSHGTLSEDVFSNLPWVSKLLLRYGRLTKHFTRNSDAREFELLSQLQHAEKGGKSLSTYLREFKAICDQLNVIGKPVPDGTKVFRLLEGLEEKYELSRTTMLRPPLPTYAQVLPQRGDLLYLLSWAGCKDTHRSTTGFCNFLGSNCISWSAKKQPTVARSFAKAEYKALASTTAKTNMAVIHFHDSDLAALSMTVNTVFHARTKHVEIDHHFTQGRSPLFNCHSWRK</sequence>
<dbReference type="CDD" id="cd09272">
    <property type="entry name" value="RNase_HI_RT_Ty1"/>
    <property type="match status" value="1"/>
</dbReference>
<name>A0AA88RKC7_9ASTE</name>
<gene>
    <name evidence="1" type="ORF">RJ640_027184</name>
</gene>
<keyword evidence="2" id="KW-1185">Reference proteome</keyword>
<organism evidence="1 2">
    <name type="scientific">Escallonia rubra</name>
    <dbReference type="NCBI Taxonomy" id="112253"/>
    <lineage>
        <taxon>Eukaryota</taxon>
        <taxon>Viridiplantae</taxon>
        <taxon>Streptophyta</taxon>
        <taxon>Embryophyta</taxon>
        <taxon>Tracheophyta</taxon>
        <taxon>Spermatophyta</taxon>
        <taxon>Magnoliopsida</taxon>
        <taxon>eudicotyledons</taxon>
        <taxon>Gunneridae</taxon>
        <taxon>Pentapetalae</taxon>
        <taxon>asterids</taxon>
        <taxon>campanulids</taxon>
        <taxon>Escalloniales</taxon>
        <taxon>Escalloniaceae</taxon>
        <taxon>Escallonia</taxon>
    </lineage>
</organism>
<protein>
    <submittedName>
        <fullName evidence="1">Uncharacterized protein</fullName>
    </submittedName>
</protein>
<comment type="caution">
    <text evidence="1">The sequence shown here is derived from an EMBL/GenBank/DDBJ whole genome shotgun (WGS) entry which is preliminary data.</text>
</comment>
<accession>A0AA88RKC7</accession>
<proteinExistence type="predicted"/>